<dbReference type="InterPro" id="IPR026845">
    <property type="entry name" value="NXPH/NXPE"/>
</dbReference>
<dbReference type="Pfam" id="PF06312">
    <property type="entry name" value="Neurexophilin"/>
    <property type="match status" value="1"/>
</dbReference>
<protein>
    <submittedName>
        <fullName evidence="6 7">NXPE family member 4-like</fullName>
    </submittedName>
</protein>
<evidence type="ECO:0000256" key="2">
    <source>
        <dbReference type="SAM" id="MobiDB-lite"/>
    </source>
</evidence>
<feature type="region of interest" description="Disordered" evidence="2">
    <location>
        <begin position="65"/>
        <end position="92"/>
    </location>
</feature>
<dbReference type="RefSeq" id="XP_032802551.1">
    <property type="nucleotide sequence ID" value="XM_032946660.1"/>
</dbReference>
<gene>
    <name evidence="6 7" type="primary">LOC116938927</name>
</gene>
<dbReference type="RefSeq" id="XP_032802550.1">
    <property type="nucleotide sequence ID" value="XM_032946659.1"/>
</dbReference>
<evidence type="ECO:0000313" key="7">
    <source>
        <dbReference type="RefSeq" id="XP_032802551.1"/>
    </source>
</evidence>
<dbReference type="PANTHER" id="PTHR16165:SF5">
    <property type="entry name" value="NXPE FAMILY MEMBER 3"/>
    <property type="match status" value="1"/>
</dbReference>
<dbReference type="AlphaFoldDB" id="A0AAJ7WLW1"/>
<evidence type="ECO:0000259" key="4">
    <source>
        <dbReference type="Pfam" id="PF24536"/>
    </source>
</evidence>
<proteinExistence type="inferred from homology"/>
<evidence type="ECO:0000313" key="5">
    <source>
        <dbReference type="Proteomes" id="UP001318040"/>
    </source>
</evidence>
<dbReference type="PANTHER" id="PTHR16165">
    <property type="entry name" value="NXPE FAMILY MEMBER"/>
    <property type="match status" value="1"/>
</dbReference>
<evidence type="ECO:0000313" key="6">
    <source>
        <dbReference type="RefSeq" id="XP_032802550.1"/>
    </source>
</evidence>
<keyword evidence="5" id="KW-1185">Reference proteome</keyword>
<dbReference type="Pfam" id="PF24536">
    <property type="entry name" value="NXPE4_C"/>
    <property type="match status" value="1"/>
</dbReference>
<comment type="similarity">
    <text evidence="1">Belongs to the NXPE family.</text>
</comment>
<feature type="compositionally biased region" description="Pro residues" evidence="2">
    <location>
        <begin position="80"/>
        <end position="91"/>
    </location>
</feature>
<name>A0AAJ7WLW1_PETMA</name>
<dbReference type="SUPFAM" id="SSF81296">
    <property type="entry name" value="E set domains"/>
    <property type="match status" value="1"/>
</dbReference>
<evidence type="ECO:0000256" key="1">
    <source>
        <dbReference type="ARBA" id="ARBA00005431"/>
    </source>
</evidence>
<organism evidence="5 7">
    <name type="scientific">Petromyzon marinus</name>
    <name type="common">Sea lamprey</name>
    <dbReference type="NCBI Taxonomy" id="7757"/>
    <lineage>
        <taxon>Eukaryota</taxon>
        <taxon>Metazoa</taxon>
        <taxon>Chordata</taxon>
        <taxon>Craniata</taxon>
        <taxon>Vertebrata</taxon>
        <taxon>Cyclostomata</taxon>
        <taxon>Hyperoartia</taxon>
        <taxon>Petromyzontiformes</taxon>
        <taxon>Petromyzontidae</taxon>
        <taxon>Petromyzon</taxon>
    </lineage>
</organism>
<sequence length="590" mass="65858">MVVIVWETAPGGHVGTNSRQCFDKTSRSLYKLTVCSALFGVLVYLSIVYWVPRQGNSRLAPLYHHQQQPRQQHYEGASHVPPPSPAHPPSPAFALEGRLGCTPLQWPLPLNIEPLHFSSAERTVARVVNERRSVAVGDSVMLRVEMMDGTGRPKGYGCDFLLARVYNMALGNAATGQVTDHDNGTYSVEFMFWWAGESRLEVKVVHHSEAVGVLERARDFVMDKVSFRGNFVSGKVKRTTTCHFVLDATTIATKDVCSYDDDLLGERWACERPDNMSCDAMQYHSSYDKKPRIFADERKELFIGEQILPMDIVYQVQEASGSGNVTGTSSSMSSSSRPCVPGLGNPRPNGHYIHNAWRSSICDNRNFATAQEVRSCLQSKDVYLLGDSTIRQWWDYLRKFIPDTKSSGILTRGKNQLRMALNTDMNTTLHYYCHGYPVLTQYTFTKDVEYVSKRIDAIGGGDGGGGGGGEGGRGVVVAISLGAHFVPFPLAIFRRRLLNIRAALQRLHARIPEATVVVKLANTRETANNIELYSNWNTFRFNDVTLEAFGDLRVAFVDAWDMTAAIGMRMVHPTGWVVKNEVDMFLSYVC</sequence>
<keyword evidence="3" id="KW-0812">Transmembrane</keyword>
<keyword evidence="3" id="KW-1133">Transmembrane helix</keyword>
<feature type="domain" description="NXPE C-terminal" evidence="4">
    <location>
        <begin position="357"/>
        <end position="590"/>
    </location>
</feature>
<keyword evidence="3" id="KW-0472">Membrane</keyword>
<dbReference type="Proteomes" id="UP001318040">
    <property type="component" value="Chromosome 5"/>
</dbReference>
<reference evidence="6 7" key="1">
    <citation type="submission" date="2025-04" db="UniProtKB">
        <authorList>
            <consortium name="RefSeq"/>
        </authorList>
    </citation>
    <scope>IDENTIFICATION</scope>
    <source>
        <tissue evidence="6 7">Sperm</tissue>
    </source>
</reference>
<dbReference type="KEGG" id="pmrn:116938927"/>
<feature type="transmembrane region" description="Helical" evidence="3">
    <location>
        <begin position="29"/>
        <end position="51"/>
    </location>
</feature>
<dbReference type="InterPro" id="IPR014756">
    <property type="entry name" value="Ig_E-set"/>
</dbReference>
<accession>A0AAJ7WLW1</accession>
<dbReference type="InterPro" id="IPR057106">
    <property type="entry name" value="NXPE4_C"/>
</dbReference>
<evidence type="ECO:0000256" key="3">
    <source>
        <dbReference type="SAM" id="Phobius"/>
    </source>
</evidence>
<dbReference type="GeneID" id="116938927"/>